<gene>
    <name evidence="1" type="ORF">HPB48_006286</name>
</gene>
<evidence type="ECO:0000313" key="2">
    <source>
        <dbReference type="Proteomes" id="UP000821853"/>
    </source>
</evidence>
<dbReference type="VEuPathDB" id="VectorBase:HLOH_062271"/>
<name>A0A9J6FQ35_HAELO</name>
<dbReference type="OrthoDB" id="6504979at2759"/>
<evidence type="ECO:0008006" key="3">
    <source>
        <dbReference type="Google" id="ProtNLM"/>
    </source>
</evidence>
<protein>
    <recommendedName>
        <fullName evidence="3">Transposable element</fullName>
    </recommendedName>
</protein>
<organism evidence="1 2">
    <name type="scientific">Haemaphysalis longicornis</name>
    <name type="common">Bush tick</name>
    <dbReference type="NCBI Taxonomy" id="44386"/>
    <lineage>
        <taxon>Eukaryota</taxon>
        <taxon>Metazoa</taxon>
        <taxon>Ecdysozoa</taxon>
        <taxon>Arthropoda</taxon>
        <taxon>Chelicerata</taxon>
        <taxon>Arachnida</taxon>
        <taxon>Acari</taxon>
        <taxon>Parasitiformes</taxon>
        <taxon>Ixodida</taxon>
        <taxon>Ixodoidea</taxon>
        <taxon>Ixodidae</taxon>
        <taxon>Haemaphysalinae</taxon>
        <taxon>Haemaphysalis</taxon>
    </lineage>
</organism>
<proteinExistence type="predicted"/>
<dbReference type="EMBL" id="JABSTR010000002">
    <property type="protein sequence ID" value="KAH9364188.1"/>
    <property type="molecule type" value="Genomic_DNA"/>
</dbReference>
<evidence type="ECO:0000313" key="1">
    <source>
        <dbReference type="EMBL" id="KAH9364188.1"/>
    </source>
</evidence>
<keyword evidence="2" id="KW-1185">Reference proteome</keyword>
<reference evidence="1 2" key="1">
    <citation type="journal article" date="2020" name="Cell">
        <title>Large-Scale Comparative Analyses of Tick Genomes Elucidate Their Genetic Diversity and Vector Capacities.</title>
        <authorList>
            <consortium name="Tick Genome and Microbiome Consortium (TIGMIC)"/>
            <person name="Jia N."/>
            <person name="Wang J."/>
            <person name="Shi W."/>
            <person name="Du L."/>
            <person name="Sun Y."/>
            <person name="Zhan W."/>
            <person name="Jiang J.F."/>
            <person name="Wang Q."/>
            <person name="Zhang B."/>
            <person name="Ji P."/>
            <person name="Bell-Sakyi L."/>
            <person name="Cui X.M."/>
            <person name="Yuan T.T."/>
            <person name="Jiang B.G."/>
            <person name="Yang W.F."/>
            <person name="Lam T.T."/>
            <person name="Chang Q.C."/>
            <person name="Ding S.J."/>
            <person name="Wang X.J."/>
            <person name="Zhu J.G."/>
            <person name="Ruan X.D."/>
            <person name="Zhao L."/>
            <person name="Wei J.T."/>
            <person name="Ye R.Z."/>
            <person name="Que T.C."/>
            <person name="Du C.H."/>
            <person name="Zhou Y.H."/>
            <person name="Cheng J.X."/>
            <person name="Dai P.F."/>
            <person name="Guo W.B."/>
            <person name="Han X.H."/>
            <person name="Huang E.J."/>
            <person name="Li L.F."/>
            <person name="Wei W."/>
            <person name="Gao Y.C."/>
            <person name="Liu J.Z."/>
            <person name="Shao H.Z."/>
            <person name="Wang X."/>
            <person name="Wang C.C."/>
            <person name="Yang T.C."/>
            <person name="Huo Q.B."/>
            <person name="Li W."/>
            <person name="Chen H.Y."/>
            <person name="Chen S.E."/>
            <person name="Zhou L.G."/>
            <person name="Ni X.B."/>
            <person name="Tian J.H."/>
            <person name="Sheng Y."/>
            <person name="Liu T."/>
            <person name="Pan Y.S."/>
            <person name="Xia L.Y."/>
            <person name="Li J."/>
            <person name="Zhao F."/>
            <person name="Cao W.C."/>
        </authorList>
    </citation>
    <scope>NUCLEOTIDE SEQUENCE [LARGE SCALE GENOMIC DNA]</scope>
    <source>
        <strain evidence="1">HaeL-2018</strain>
    </source>
</reference>
<comment type="caution">
    <text evidence="1">The sequence shown here is derived from an EMBL/GenBank/DDBJ whole genome shotgun (WGS) entry which is preliminary data.</text>
</comment>
<sequence>MRVNLSFHLFSEEVLTGLFFYEEHLNKTLLQPTEELVKLMEKQIFIMSSRTSSKGIRPNSPSAQFLDDFIEFLTNWEQHASEHVGGFSSPGSGRGLRVTLKSTLSLLRYLCSSLGFKHLSTATLSRDKMENVFGIVRQSFGCIDHPSPEQFSKLINSLSLYSLTQSPKNGNSPEELVTALLGPSYLGREKSAPISAVIDVILDDGNLERAEYVLQTKGCLITKAALKSTMRAALYFT</sequence>
<dbReference type="AlphaFoldDB" id="A0A9J6FQ35"/>
<dbReference type="Proteomes" id="UP000821853">
    <property type="component" value="Chromosome 10"/>
</dbReference>
<accession>A0A9J6FQ35</accession>